<evidence type="ECO:0000313" key="5">
    <source>
        <dbReference type="EMBL" id="MBU2689833.1"/>
    </source>
</evidence>
<dbReference type="CDD" id="cd00367">
    <property type="entry name" value="PTS-HPr_like"/>
    <property type="match status" value="1"/>
</dbReference>
<dbReference type="PANTHER" id="PTHR33705">
    <property type="entry name" value="PHOSPHOCARRIER PROTEIN HPR"/>
    <property type="match status" value="1"/>
</dbReference>
<keyword evidence="3" id="KW-0598">Phosphotransferase system</keyword>
<dbReference type="SUPFAM" id="SSF55594">
    <property type="entry name" value="HPr-like"/>
    <property type="match status" value="1"/>
</dbReference>
<name>A0A948RUL0_UNCEI</name>
<dbReference type="GO" id="GO:0009401">
    <property type="term" value="P:phosphoenolpyruvate-dependent sugar phosphotransferase system"/>
    <property type="evidence" value="ECO:0007669"/>
    <property type="project" value="UniProtKB-KW"/>
</dbReference>
<dbReference type="Proteomes" id="UP000777784">
    <property type="component" value="Unassembled WGS sequence"/>
</dbReference>
<dbReference type="GO" id="GO:0005737">
    <property type="term" value="C:cytoplasm"/>
    <property type="evidence" value="ECO:0007669"/>
    <property type="project" value="UniProtKB-SubCell"/>
</dbReference>
<dbReference type="InterPro" id="IPR050399">
    <property type="entry name" value="HPr"/>
</dbReference>
<evidence type="ECO:0000313" key="6">
    <source>
        <dbReference type="Proteomes" id="UP000777784"/>
    </source>
</evidence>
<evidence type="ECO:0000259" key="4">
    <source>
        <dbReference type="PROSITE" id="PS51350"/>
    </source>
</evidence>
<protein>
    <submittedName>
        <fullName evidence="5">HPr family phosphocarrier protein</fullName>
    </submittedName>
</protein>
<gene>
    <name evidence="5" type="ORF">KJ970_02820</name>
</gene>
<dbReference type="NCBIfam" id="TIGR01003">
    <property type="entry name" value="PTS_HPr_family"/>
    <property type="match status" value="1"/>
</dbReference>
<evidence type="ECO:0000256" key="1">
    <source>
        <dbReference type="ARBA" id="ARBA00004496"/>
    </source>
</evidence>
<dbReference type="Gene3D" id="3.30.1340.10">
    <property type="entry name" value="HPr-like"/>
    <property type="match status" value="1"/>
</dbReference>
<dbReference type="EMBL" id="JAHJDP010000018">
    <property type="protein sequence ID" value="MBU2689833.1"/>
    <property type="molecule type" value="Genomic_DNA"/>
</dbReference>
<dbReference type="InterPro" id="IPR000032">
    <property type="entry name" value="HPr-like"/>
</dbReference>
<evidence type="ECO:0000256" key="2">
    <source>
        <dbReference type="ARBA" id="ARBA00022490"/>
    </source>
</evidence>
<sequence>MFESEVRVPNIPGIHARPAAELVKYAARFASEIFLEANDLTINAKSIMGVMMLAAVTGTILKVRAVGPDESQAVQGVVDLISSGFGEEMEDAPEGGTKATD</sequence>
<dbReference type="PRINTS" id="PR00107">
    <property type="entry name" value="PHOSPHOCPHPR"/>
</dbReference>
<reference evidence="5" key="1">
    <citation type="submission" date="2021-05" db="EMBL/GenBank/DDBJ databases">
        <title>Energy efficiency and biological interactions define the core microbiome of deep oligotrophic groundwater.</title>
        <authorList>
            <person name="Mehrshad M."/>
            <person name="Lopez-Fernandez M."/>
            <person name="Bell E."/>
            <person name="Bernier-Latmani R."/>
            <person name="Bertilsson S."/>
            <person name="Dopson M."/>
        </authorList>
    </citation>
    <scope>NUCLEOTIDE SEQUENCE</scope>
    <source>
        <strain evidence="5">Modern_marine.mb.64</strain>
    </source>
</reference>
<dbReference type="PANTHER" id="PTHR33705:SF2">
    <property type="entry name" value="PHOSPHOCARRIER PROTEIN NPR"/>
    <property type="match status" value="1"/>
</dbReference>
<comment type="subcellular location">
    <subcellularLocation>
        <location evidence="1">Cytoplasm</location>
    </subcellularLocation>
</comment>
<dbReference type="PROSITE" id="PS00369">
    <property type="entry name" value="PTS_HPR_HIS"/>
    <property type="match status" value="1"/>
</dbReference>
<dbReference type="PROSITE" id="PS51350">
    <property type="entry name" value="PTS_HPR_DOM"/>
    <property type="match status" value="1"/>
</dbReference>
<dbReference type="InterPro" id="IPR035895">
    <property type="entry name" value="HPr-like_sf"/>
</dbReference>
<proteinExistence type="predicted"/>
<feature type="domain" description="HPr" evidence="4">
    <location>
        <begin position="1"/>
        <end position="88"/>
    </location>
</feature>
<accession>A0A948RUL0</accession>
<keyword evidence="2" id="KW-0963">Cytoplasm</keyword>
<organism evidence="5 6">
    <name type="scientific">Eiseniibacteriota bacterium</name>
    <dbReference type="NCBI Taxonomy" id="2212470"/>
    <lineage>
        <taxon>Bacteria</taxon>
        <taxon>Candidatus Eiseniibacteriota</taxon>
    </lineage>
</organism>
<dbReference type="AlphaFoldDB" id="A0A948RUL0"/>
<comment type="caution">
    <text evidence="5">The sequence shown here is derived from an EMBL/GenBank/DDBJ whole genome shotgun (WGS) entry which is preliminary data.</text>
</comment>
<dbReference type="Pfam" id="PF00381">
    <property type="entry name" value="PTS-HPr"/>
    <property type="match status" value="1"/>
</dbReference>
<evidence type="ECO:0000256" key="3">
    <source>
        <dbReference type="ARBA" id="ARBA00022683"/>
    </source>
</evidence>
<dbReference type="InterPro" id="IPR001020">
    <property type="entry name" value="PTS_HPr_His_P_site"/>
</dbReference>